<dbReference type="PROSITE" id="PS51718">
    <property type="entry name" value="G_DYNAMIN_2"/>
    <property type="match status" value="1"/>
</dbReference>
<dbReference type="InterPro" id="IPR031692">
    <property type="entry name" value="EHD_N"/>
</dbReference>
<dbReference type="Pfam" id="PF00350">
    <property type="entry name" value="Dynamin_N"/>
    <property type="match status" value="1"/>
</dbReference>
<evidence type="ECO:0000259" key="12">
    <source>
        <dbReference type="PROSITE" id="PS50222"/>
    </source>
</evidence>
<dbReference type="GO" id="GO:0005509">
    <property type="term" value="F:calcium ion binding"/>
    <property type="evidence" value="ECO:0007669"/>
    <property type="project" value="InterPro"/>
</dbReference>
<dbReference type="Gene3D" id="1.10.268.20">
    <property type="match status" value="1"/>
</dbReference>
<dbReference type="EMBL" id="SMOL01000695">
    <property type="protein sequence ID" value="KAB2600870.1"/>
    <property type="molecule type" value="Genomic_DNA"/>
</dbReference>
<dbReference type="InterPro" id="IPR000261">
    <property type="entry name" value="EH_dom"/>
</dbReference>
<evidence type="ECO:0000256" key="2">
    <source>
        <dbReference type="ARBA" id="ARBA00004481"/>
    </source>
</evidence>
<accession>A0A5N5FI02</accession>
<proteinExistence type="predicted"/>
<dbReference type="Pfam" id="PF18150">
    <property type="entry name" value="DUF5600"/>
    <property type="match status" value="1"/>
</dbReference>
<evidence type="ECO:0000313" key="14">
    <source>
        <dbReference type="EMBL" id="KAB2600870.1"/>
    </source>
</evidence>
<keyword evidence="3" id="KW-1003">Cell membrane</keyword>
<evidence type="ECO:0000256" key="4">
    <source>
        <dbReference type="ARBA" id="ARBA00022583"/>
    </source>
</evidence>
<dbReference type="Pfam" id="PF16880">
    <property type="entry name" value="EHD_N"/>
    <property type="match status" value="1"/>
</dbReference>
<dbReference type="GO" id="GO:0005886">
    <property type="term" value="C:plasma membrane"/>
    <property type="evidence" value="ECO:0007669"/>
    <property type="project" value="UniProtKB-SubCell"/>
</dbReference>
<reference evidence="15" key="2">
    <citation type="submission" date="2019-10" db="EMBL/GenBank/DDBJ databases">
        <title>A de novo genome assembly of a pear dwarfing rootstock.</title>
        <authorList>
            <person name="Wang F."/>
            <person name="Wang J."/>
            <person name="Li S."/>
            <person name="Zhang Y."/>
            <person name="Fang M."/>
            <person name="Ma L."/>
            <person name="Zhao Y."/>
            <person name="Jiang S."/>
        </authorList>
    </citation>
    <scope>NUCLEOTIDE SEQUENCE [LARGE SCALE GENOMIC DNA]</scope>
</reference>
<dbReference type="PROSITE" id="PS50031">
    <property type="entry name" value="EH"/>
    <property type="match status" value="1"/>
</dbReference>
<name>A0A5N5FI02_9ROSA</name>
<evidence type="ECO:0000256" key="9">
    <source>
        <dbReference type="ARBA" id="ARBA00023136"/>
    </source>
</evidence>
<dbReference type="InterPro" id="IPR002048">
    <property type="entry name" value="EF_hand_dom"/>
</dbReference>
<dbReference type="SMART" id="SM00027">
    <property type="entry name" value="EH"/>
    <property type="match status" value="1"/>
</dbReference>
<dbReference type="Proteomes" id="UP000327157">
    <property type="component" value="Chromosome 10"/>
</dbReference>
<keyword evidence="5" id="KW-0479">Metal-binding</keyword>
<dbReference type="CDD" id="cd00052">
    <property type="entry name" value="EH"/>
    <property type="match status" value="1"/>
</dbReference>
<dbReference type="PROSITE" id="PS50222">
    <property type="entry name" value="EF_HAND_2"/>
    <property type="match status" value="1"/>
</dbReference>
<organism evidence="14 15">
    <name type="scientific">Pyrus ussuriensis x Pyrus communis</name>
    <dbReference type="NCBI Taxonomy" id="2448454"/>
    <lineage>
        <taxon>Eukaryota</taxon>
        <taxon>Viridiplantae</taxon>
        <taxon>Streptophyta</taxon>
        <taxon>Embryophyta</taxon>
        <taxon>Tracheophyta</taxon>
        <taxon>Spermatophyta</taxon>
        <taxon>Magnoliopsida</taxon>
        <taxon>eudicotyledons</taxon>
        <taxon>Gunneridae</taxon>
        <taxon>Pentapetalae</taxon>
        <taxon>rosids</taxon>
        <taxon>fabids</taxon>
        <taxon>Rosales</taxon>
        <taxon>Rosaceae</taxon>
        <taxon>Amygdaloideae</taxon>
        <taxon>Maleae</taxon>
        <taxon>Pyrus</taxon>
    </lineage>
</organism>
<dbReference type="FunFam" id="3.40.50.300:FF:000147">
    <property type="entry name" value="EH domain-containing protein 1"/>
    <property type="match status" value="1"/>
</dbReference>
<feature type="domain" description="EF-hand" evidence="12">
    <location>
        <begin position="282"/>
        <end position="317"/>
    </location>
</feature>
<keyword evidence="7" id="KW-0967">Endosome</keyword>
<evidence type="ECO:0000259" key="13">
    <source>
        <dbReference type="PROSITE" id="PS51718"/>
    </source>
</evidence>
<dbReference type="GO" id="GO:0016197">
    <property type="term" value="P:endosomal transport"/>
    <property type="evidence" value="ECO:0007669"/>
    <property type="project" value="TreeGrafter"/>
</dbReference>
<sequence length="789" mass="88188">MDDQQTNCNSSVDIKQKKPHVPKFGDWDSDNISYTACFESARKNGVKGNPNDPEDNPEAFKSMLKSSAAQPAYISTSSSSKPRTSSEKVRQTEGDNSHRAHQRHGIAHEHRVSGGSRKSYTSESGSERSNSDYSLLQQQPRLLRERSDRKSSLASSGSDRSHSASNSQSKPKSTGSSTHQSSNHIQHDTHTRVASIPKFGDWDEEDPQSGEGFTYIFERVKEEKKTASKFPNVPQQARNNLNSANKSGKSPSKSKSWCCIFSNGDGRITGNEATKFFAMSKLSREELKQVWAIADTKRQGFLGFSEFVTAMQMISLAQEHELSPDVLKTAGKNLHLIFYSCSIAVDWENIKPPVIEGLDDLIAKTKSLTTYGVEVNGTAQFQPSVQRFGSKSAKKLPPNAVTSIVDGLKRLYNEKLKPLELAYRFNDFASPSLTNSDFDAKPMVMLLGQYSTGKTTFIKHLLRCDYPGAHIGPEPTTDRFVVVMSGPDERSIPGNTIAVHADMPFSGLTTFGGAFLSKFECSQMPHPLLDEITFVDTPGVLSGEKQRTQRSYDFTGAISWFAAKCDVILLLFDPHKLDISDEFKRVISSLRGHDDKIRVVLNKADQVDTQQLMRVYGALMWSLGKVLNTPEVVRVYIGSFNDKPVNEGVVGPIGKELFEKEQDDLLSDLVDIPKKACDRRINEFVKRARAAKIHAYIMSHLKKEMPAVMGKSKAQRKLIENLEEEFAKVQRDFHLPAGDFPDVEHFREVLGGYSIDKFDKLKPKMIQAVDDMLGYDIPELLKKFRNPYN</sequence>
<dbReference type="Pfam" id="PF12763">
    <property type="entry name" value="EH"/>
    <property type="match status" value="1"/>
</dbReference>
<dbReference type="GO" id="GO:0010008">
    <property type="term" value="C:endosome membrane"/>
    <property type="evidence" value="ECO:0007669"/>
    <property type="project" value="UniProtKB-SubCell"/>
</dbReference>
<dbReference type="OrthoDB" id="1716625at2759"/>
<evidence type="ECO:0000256" key="7">
    <source>
        <dbReference type="ARBA" id="ARBA00022753"/>
    </source>
</evidence>
<comment type="caution">
    <text evidence="14">The sequence shown here is derived from an EMBL/GenBank/DDBJ whole genome shotgun (WGS) entry which is preliminary data.</text>
</comment>
<dbReference type="InterPro" id="IPR045063">
    <property type="entry name" value="Dynamin_N"/>
</dbReference>
<keyword evidence="9" id="KW-0472">Membrane</keyword>
<dbReference type="SUPFAM" id="SSF52540">
    <property type="entry name" value="P-loop containing nucleoside triphosphate hydrolases"/>
    <property type="match status" value="1"/>
</dbReference>
<dbReference type="CDD" id="cd09913">
    <property type="entry name" value="EHD"/>
    <property type="match status" value="1"/>
</dbReference>
<dbReference type="SUPFAM" id="SSF47473">
    <property type="entry name" value="EF-hand"/>
    <property type="match status" value="1"/>
</dbReference>
<reference evidence="14 15" key="3">
    <citation type="submission" date="2019-11" db="EMBL/GenBank/DDBJ databases">
        <title>A de novo genome assembly of a pear dwarfing rootstock.</title>
        <authorList>
            <person name="Wang F."/>
            <person name="Wang J."/>
            <person name="Li S."/>
            <person name="Zhang Y."/>
            <person name="Fang M."/>
            <person name="Ma L."/>
            <person name="Zhao Y."/>
            <person name="Jiang S."/>
        </authorList>
    </citation>
    <scope>NUCLEOTIDE SEQUENCE [LARGE SCALE GENOMIC DNA]</scope>
    <source>
        <strain evidence="14">S2</strain>
        <tissue evidence="14">Leaf</tissue>
    </source>
</reference>
<dbReference type="Gene3D" id="3.40.50.300">
    <property type="entry name" value="P-loop containing nucleotide triphosphate hydrolases"/>
    <property type="match status" value="1"/>
</dbReference>
<dbReference type="InterPro" id="IPR008700">
    <property type="entry name" value="TypeIII_avirulence_cleave"/>
</dbReference>
<keyword evidence="15" id="KW-1185">Reference proteome</keyword>
<feature type="compositionally biased region" description="Polar residues" evidence="10">
    <location>
        <begin position="168"/>
        <end position="184"/>
    </location>
</feature>
<feature type="domain" description="Dynamin-type G" evidence="13">
    <location>
        <begin position="438"/>
        <end position="678"/>
    </location>
</feature>
<evidence type="ECO:0000259" key="11">
    <source>
        <dbReference type="PROSITE" id="PS50031"/>
    </source>
</evidence>
<feature type="compositionally biased region" description="Polar residues" evidence="10">
    <location>
        <begin position="1"/>
        <end position="13"/>
    </location>
</feature>
<evidence type="ECO:0000256" key="5">
    <source>
        <dbReference type="ARBA" id="ARBA00022723"/>
    </source>
</evidence>
<evidence type="ECO:0000256" key="6">
    <source>
        <dbReference type="ARBA" id="ARBA00022741"/>
    </source>
</evidence>
<keyword evidence="8" id="KW-0106">Calcium</keyword>
<evidence type="ECO:0000313" key="15">
    <source>
        <dbReference type="Proteomes" id="UP000327157"/>
    </source>
</evidence>
<keyword evidence="4" id="KW-0254">Endocytosis</keyword>
<comment type="subcellular location">
    <subcellularLocation>
        <location evidence="1">Cell membrane</location>
        <topology evidence="1">Peripheral membrane protein</topology>
        <orientation evidence="1">Cytoplasmic side</orientation>
    </subcellularLocation>
    <subcellularLocation>
        <location evidence="2">Endosome membrane</location>
        <topology evidence="2">Peripheral membrane protein</topology>
    </subcellularLocation>
</comment>
<dbReference type="Pfam" id="PF05627">
    <property type="entry name" value="AvrRpt-cleavage"/>
    <property type="match status" value="2"/>
</dbReference>
<evidence type="ECO:0000256" key="1">
    <source>
        <dbReference type="ARBA" id="ARBA00004413"/>
    </source>
</evidence>
<protein>
    <submittedName>
        <fullName evidence="14">EH domain-containing protein 1-like</fullName>
    </submittedName>
</protein>
<evidence type="ECO:0000256" key="10">
    <source>
        <dbReference type="SAM" id="MobiDB-lite"/>
    </source>
</evidence>
<evidence type="ECO:0000256" key="8">
    <source>
        <dbReference type="ARBA" id="ARBA00022837"/>
    </source>
</evidence>
<feature type="region of interest" description="Disordered" evidence="10">
    <location>
        <begin position="225"/>
        <end position="255"/>
    </location>
</feature>
<feature type="domain" description="EH" evidence="11">
    <location>
        <begin position="276"/>
        <end position="327"/>
    </location>
</feature>
<feature type="compositionally biased region" description="Basic and acidic residues" evidence="10">
    <location>
        <begin position="142"/>
        <end position="151"/>
    </location>
</feature>
<dbReference type="Gene3D" id="1.10.238.10">
    <property type="entry name" value="EF-hand"/>
    <property type="match status" value="1"/>
</dbReference>
<feature type="compositionally biased region" description="Low complexity" evidence="10">
    <location>
        <begin position="152"/>
        <end position="167"/>
    </location>
</feature>
<dbReference type="PANTHER" id="PTHR11216">
    <property type="entry name" value="EH DOMAIN"/>
    <property type="match status" value="1"/>
</dbReference>
<feature type="region of interest" description="Disordered" evidence="10">
    <location>
        <begin position="1"/>
        <end position="192"/>
    </location>
</feature>
<keyword evidence="6" id="KW-0547">Nucleotide-binding</keyword>
<dbReference type="InterPro" id="IPR027417">
    <property type="entry name" value="P-loop_NTPase"/>
</dbReference>
<dbReference type="GO" id="GO:0005525">
    <property type="term" value="F:GTP binding"/>
    <property type="evidence" value="ECO:0007669"/>
    <property type="project" value="InterPro"/>
</dbReference>
<dbReference type="PANTHER" id="PTHR11216:SF138">
    <property type="entry name" value="EH DOMAIN-CONTAINING PROTEIN 2"/>
    <property type="match status" value="1"/>
</dbReference>
<evidence type="ECO:0000256" key="3">
    <source>
        <dbReference type="ARBA" id="ARBA00022475"/>
    </source>
</evidence>
<feature type="compositionally biased region" description="Polar residues" evidence="10">
    <location>
        <begin position="233"/>
        <end position="242"/>
    </location>
</feature>
<dbReference type="GO" id="GO:0006897">
    <property type="term" value="P:endocytosis"/>
    <property type="evidence" value="ECO:0007669"/>
    <property type="project" value="UniProtKB-KW"/>
</dbReference>
<dbReference type="GO" id="GO:0051260">
    <property type="term" value="P:protein homooligomerization"/>
    <property type="evidence" value="ECO:0007669"/>
    <property type="project" value="UniProtKB-ARBA"/>
</dbReference>
<dbReference type="InterPro" id="IPR030381">
    <property type="entry name" value="G_DYNAMIN_dom"/>
</dbReference>
<feature type="compositionally biased region" description="Low complexity" evidence="10">
    <location>
        <begin position="243"/>
        <end position="255"/>
    </location>
</feature>
<reference evidence="14 15" key="1">
    <citation type="submission" date="2019-09" db="EMBL/GenBank/DDBJ databases">
        <authorList>
            <person name="Ou C."/>
        </authorList>
    </citation>
    <scope>NUCLEOTIDE SEQUENCE [LARGE SCALE GENOMIC DNA]</scope>
    <source>
        <strain evidence="14">S2</strain>
        <tissue evidence="14">Leaf</tissue>
    </source>
</reference>
<gene>
    <name evidence="14" type="ORF">D8674_001875</name>
</gene>
<dbReference type="InterPro" id="IPR040990">
    <property type="entry name" value="DUF5600"/>
</dbReference>
<feature type="compositionally biased region" description="Basic and acidic residues" evidence="10">
    <location>
        <begin position="84"/>
        <end position="98"/>
    </location>
</feature>
<dbReference type="InterPro" id="IPR011992">
    <property type="entry name" value="EF-hand-dom_pair"/>
</dbReference>
<dbReference type="AlphaFoldDB" id="A0A5N5FI02"/>